<name>A0ABY3SKL8_9BACL</name>
<proteinExistence type="predicted"/>
<feature type="compositionally biased region" description="Low complexity" evidence="1">
    <location>
        <begin position="590"/>
        <end position="601"/>
    </location>
</feature>
<keyword evidence="3" id="KW-1185">Reference proteome</keyword>
<evidence type="ECO:0000313" key="3">
    <source>
        <dbReference type="Proteomes" id="UP001649230"/>
    </source>
</evidence>
<sequence length="853" mass="91803">MQAASVTAILEGSDKAFQAYTGKDGTYRIDIPAGNVKVRAAYSGSKGKLSKYVNVSVPDDGNATANLQLLDYATVNYKLYTVLNGVKEGPVTFDWRVAYHYHMETSLPILAYGPPFQVAGVAGDKFRVCVDGREGALPTACDEVTIPDSNQAELEMTLQGIGAQVTASYINEETSSENNVNLQVFRIEGGKIAYKNVSYRRIGDKYLIDIPEPGDYRLVAYGQGGKTAVTEFKAAASENKELSPQVLSAKGKFAGQEGNGISVSRDMTTPGGTIVARVLYTSRDASQVVSAEDAEVMVELPDALEYIPTSLVVNGQPAEGTLSDGKLTVHVGTIKGGVSGAVQFSLKVKDQSLDDVTFLASMRYKGAPEERLGSAAIRLSYATIQAPEVVAKQEFTVSGTSFPGSKVDVYDGDVLLGEAQVSLQGGWVLGIRLPGSELSNHELRTIVQTGGPGVAGQTALVHFDPNDPGLEQISMRQGDGRVQNFLTDSGVAVFPFVYVPGQPFQYKLKFRDPSRISNVKVWMGLESADATLVGNEFVTSMILKGDPGPITVTYDKKEVASETPANPPTEGELRSTLPQSLRNYQVSSVTPPGGTTPDGTTLPSNTVSGLIHMNENIDAKVTISRTTTSGSPTDLEKQKMEKTGIQVFGTSTSQTGGSKSRTFTVKMKVPGEVAAALTGDTNKASSLSSLAVDPQEIALIIEMLNRGTQAYDLSSGIMSLVSPGAIERINADYEAALALCDPQAAEYYSDFAMEIKYDIAWHEFFKNAINILSTKLEGVGSLLFWAESYWAGQELDNIVNNELEELESHLKQYDCKIKPFPSKPPKKPLAKPKYIYDPSGYVYEGMTSNRLEE</sequence>
<feature type="region of interest" description="Disordered" evidence="1">
    <location>
        <begin position="585"/>
        <end position="605"/>
    </location>
</feature>
<organism evidence="2 3">
    <name type="scientific">Paenibacillus hexagrammi</name>
    <dbReference type="NCBI Taxonomy" id="2908839"/>
    <lineage>
        <taxon>Bacteria</taxon>
        <taxon>Bacillati</taxon>
        <taxon>Bacillota</taxon>
        <taxon>Bacilli</taxon>
        <taxon>Bacillales</taxon>
        <taxon>Paenibacillaceae</taxon>
        <taxon>Paenibacillus</taxon>
    </lineage>
</organism>
<gene>
    <name evidence="2" type="ORF">L0M14_01905</name>
</gene>
<evidence type="ECO:0000256" key="1">
    <source>
        <dbReference type="SAM" id="MobiDB-lite"/>
    </source>
</evidence>
<reference evidence="2 3" key="1">
    <citation type="journal article" date="2024" name="Int. J. Syst. Evol. Microbiol.">
        <title>Paenibacillus hexagrammi sp. nov., a novel bacterium isolated from the gut content of Hexagrammos agrammus.</title>
        <authorList>
            <person name="Jung H.K."/>
            <person name="Kim D.G."/>
            <person name="Zin H."/>
            <person name="Park J."/>
            <person name="Jung H."/>
            <person name="Kim Y.O."/>
            <person name="Kong H.J."/>
            <person name="Kim J.W."/>
            <person name="Kim Y.S."/>
        </authorList>
    </citation>
    <scope>NUCLEOTIDE SEQUENCE [LARGE SCALE GENOMIC DNA]</scope>
    <source>
        <strain evidence="2 3">YPD9-1</strain>
    </source>
</reference>
<dbReference type="EMBL" id="CP090978">
    <property type="protein sequence ID" value="UJF34018.1"/>
    <property type="molecule type" value="Genomic_DNA"/>
</dbReference>
<protein>
    <submittedName>
        <fullName evidence="2">Carboxypeptidase-like regulatory domain-containing protein</fullName>
    </submittedName>
</protein>
<accession>A0ABY3SKL8</accession>
<dbReference type="Gene3D" id="2.60.40.1120">
    <property type="entry name" value="Carboxypeptidase-like, regulatory domain"/>
    <property type="match status" value="1"/>
</dbReference>
<evidence type="ECO:0000313" key="2">
    <source>
        <dbReference type="EMBL" id="UJF34018.1"/>
    </source>
</evidence>
<dbReference type="Proteomes" id="UP001649230">
    <property type="component" value="Chromosome"/>
</dbReference>
<dbReference type="RefSeq" id="WP_235120409.1">
    <property type="nucleotide sequence ID" value="NZ_CP090978.1"/>
</dbReference>